<keyword evidence="2" id="KW-1185">Reference proteome</keyword>
<dbReference type="Proteomes" id="UP000002219">
    <property type="component" value="Chromosome 1"/>
</dbReference>
<evidence type="ECO:0000313" key="1">
    <source>
        <dbReference type="EMBL" id="ADH65573.1"/>
    </source>
</evidence>
<evidence type="ECO:0000313" key="2">
    <source>
        <dbReference type="Proteomes" id="UP000002219"/>
    </source>
</evidence>
<dbReference type="GeneID" id="91488215"/>
<dbReference type="STRING" id="446468.Ndas_0123"/>
<proteinExistence type="predicted"/>
<dbReference type="RefSeq" id="WP_013151180.1">
    <property type="nucleotide sequence ID" value="NC_014210.1"/>
</dbReference>
<dbReference type="EMBL" id="CP002040">
    <property type="protein sequence ID" value="ADH65573.1"/>
    <property type="molecule type" value="Genomic_DNA"/>
</dbReference>
<accession>D7B719</accession>
<reference evidence="1 2" key="1">
    <citation type="journal article" date="2010" name="Stand. Genomic Sci.">
        <title>Complete genome sequence of Nocardiopsis dassonvillei type strain (IMRU 509).</title>
        <authorList>
            <person name="Sun H."/>
            <person name="Lapidus A."/>
            <person name="Nolan M."/>
            <person name="Lucas S."/>
            <person name="Del Rio T.G."/>
            <person name="Tice H."/>
            <person name="Cheng J.F."/>
            <person name="Tapia R."/>
            <person name="Han C."/>
            <person name="Goodwin L."/>
            <person name="Pitluck S."/>
            <person name="Pagani I."/>
            <person name="Ivanova N."/>
            <person name="Mavromatis K."/>
            <person name="Mikhailova N."/>
            <person name="Pati A."/>
            <person name="Chen A."/>
            <person name="Palaniappan K."/>
            <person name="Land M."/>
            <person name="Hauser L."/>
            <person name="Chang Y.J."/>
            <person name="Jeffries C.D."/>
            <person name="Djao O.D."/>
            <person name="Rohde M."/>
            <person name="Sikorski J."/>
            <person name="Goker M."/>
            <person name="Woyke T."/>
            <person name="Bristow J."/>
            <person name="Eisen J.A."/>
            <person name="Markowitz V."/>
            <person name="Hugenholtz P."/>
            <person name="Kyrpides N.C."/>
            <person name="Klenk H.P."/>
        </authorList>
    </citation>
    <scope>NUCLEOTIDE SEQUENCE [LARGE SCALE GENOMIC DNA]</scope>
    <source>
        <strain evidence="2">ATCC 23218 / DSM 43111 / CIP 107115 / JCM 7437 / KCTC 9190 / NBRC 14626 / NCTC 10488 / NRRL B-5397 / IMRU 509</strain>
    </source>
</reference>
<organism evidence="1 2">
    <name type="scientific">Nocardiopsis dassonvillei (strain ATCC 23218 / DSM 43111 / CIP 107115 / JCM 7437 / KCTC 9190 / NBRC 14626 / NCTC 10488 / NRRL B-5397 / IMRU 509)</name>
    <name type="common">Actinomadura dassonvillei</name>
    <dbReference type="NCBI Taxonomy" id="446468"/>
    <lineage>
        <taxon>Bacteria</taxon>
        <taxon>Bacillati</taxon>
        <taxon>Actinomycetota</taxon>
        <taxon>Actinomycetes</taxon>
        <taxon>Streptosporangiales</taxon>
        <taxon>Nocardiopsidaceae</taxon>
        <taxon>Nocardiopsis</taxon>
    </lineage>
</organism>
<dbReference type="AlphaFoldDB" id="D7B719"/>
<gene>
    <name evidence="1" type="ordered locus">Ndas_0123</name>
</gene>
<sequence>MAPVATAPAAVSAPTIPAQGRLPLIPRGEMAVALNVSPMPTDAPGSVSTEQIAAWVRTGYDTLGAFHIWWCDYVARKLNAKVLFEEATAAQVGIYRAWFPSDDRYQKAVDLAFALYNRLPETAQVGDRTVYLDMGDVMGDGCSYELPVSARDVEMANANADRVREQLAMTGGALPIHF</sequence>
<dbReference type="KEGG" id="nda:Ndas_0123"/>
<dbReference type="HOGENOM" id="CLU_1509098_0_0_11"/>
<protein>
    <submittedName>
        <fullName evidence="1">Uncharacterized protein</fullName>
    </submittedName>
</protein>
<name>D7B719_NOCDD</name>